<evidence type="ECO:0000259" key="7">
    <source>
        <dbReference type="Pfam" id="PF04138"/>
    </source>
</evidence>
<dbReference type="InterPro" id="IPR007267">
    <property type="entry name" value="GtrA_DPMS_TM"/>
</dbReference>
<evidence type="ECO:0000256" key="4">
    <source>
        <dbReference type="ARBA" id="ARBA00022989"/>
    </source>
</evidence>
<comment type="similarity">
    <text evidence="2">Belongs to the GtrA family.</text>
</comment>
<feature type="domain" description="GtrA/DPMS transmembrane" evidence="7">
    <location>
        <begin position="7"/>
        <end position="118"/>
    </location>
</feature>
<dbReference type="Proteomes" id="UP000586346">
    <property type="component" value="Unassembled WGS sequence"/>
</dbReference>
<dbReference type="PANTHER" id="PTHR38459:SF1">
    <property type="entry name" value="PROPHAGE BACTOPRENOL-LINKED GLUCOSE TRANSLOCASE HOMOLOG"/>
    <property type="match status" value="1"/>
</dbReference>
<evidence type="ECO:0000313" key="9">
    <source>
        <dbReference type="Proteomes" id="UP000586346"/>
    </source>
</evidence>
<feature type="transmembrane region" description="Helical" evidence="6">
    <location>
        <begin position="100"/>
        <end position="118"/>
    </location>
</feature>
<dbReference type="InterPro" id="IPR051401">
    <property type="entry name" value="GtrA_CellWall_Glycosyl"/>
</dbReference>
<name>A0ABR6TY12_CITBR</name>
<comment type="subcellular location">
    <subcellularLocation>
        <location evidence="1">Membrane</location>
        <topology evidence="1">Multi-pass membrane protein</topology>
    </subcellularLocation>
</comment>
<evidence type="ECO:0000256" key="3">
    <source>
        <dbReference type="ARBA" id="ARBA00022692"/>
    </source>
</evidence>
<accession>A0ABR6TY12</accession>
<evidence type="ECO:0000256" key="5">
    <source>
        <dbReference type="ARBA" id="ARBA00023136"/>
    </source>
</evidence>
<protein>
    <submittedName>
        <fullName evidence="8">GtrA family protein</fullName>
    </submittedName>
</protein>
<reference evidence="8 9" key="1">
    <citation type="submission" date="2020-08" db="EMBL/GenBank/DDBJ databases">
        <title>Emergence and comparative genomics analysis of Citrobacter in Fennec fox imported from North Africa to China.</title>
        <authorList>
            <person name="Zheng B."/>
        </authorList>
    </citation>
    <scope>NUCLEOTIDE SEQUENCE [LARGE SCALE GENOMIC DNA]</scope>
    <source>
        <strain evidence="8 9">FF371</strain>
    </source>
</reference>
<feature type="transmembrane region" description="Helical" evidence="6">
    <location>
        <begin position="66"/>
        <end position="88"/>
    </location>
</feature>
<sequence length="120" mass="13684">MNNQLVRFCIIGFVNTITTMLIIFTLMHIGIPMFISNGLGYIAGIVISFFMNSKFTFLVGIKLTRFIKFLVTVAISYGLNILTIKYAIDFLSFNEYLSQFSGMVIYTTSCFVINKLWAMK</sequence>
<feature type="transmembrane region" description="Helical" evidence="6">
    <location>
        <begin position="41"/>
        <end position="59"/>
    </location>
</feature>
<evidence type="ECO:0000256" key="6">
    <source>
        <dbReference type="SAM" id="Phobius"/>
    </source>
</evidence>
<keyword evidence="4 6" id="KW-1133">Transmembrane helix</keyword>
<keyword evidence="5 6" id="KW-0472">Membrane</keyword>
<dbReference type="EMBL" id="JACLAH010000005">
    <property type="protein sequence ID" value="MBC2648101.1"/>
    <property type="molecule type" value="Genomic_DNA"/>
</dbReference>
<feature type="transmembrane region" description="Helical" evidence="6">
    <location>
        <begin position="12"/>
        <end position="35"/>
    </location>
</feature>
<proteinExistence type="inferred from homology"/>
<evidence type="ECO:0000313" key="8">
    <source>
        <dbReference type="EMBL" id="MBC2648101.1"/>
    </source>
</evidence>
<evidence type="ECO:0000256" key="1">
    <source>
        <dbReference type="ARBA" id="ARBA00004141"/>
    </source>
</evidence>
<gene>
    <name evidence="8" type="ORF">H6P72_15985</name>
</gene>
<dbReference type="Pfam" id="PF04138">
    <property type="entry name" value="GtrA_DPMS_TM"/>
    <property type="match status" value="1"/>
</dbReference>
<organism evidence="8 9">
    <name type="scientific">Citrobacter braakii</name>
    <dbReference type="NCBI Taxonomy" id="57706"/>
    <lineage>
        <taxon>Bacteria</taxon>
        <taxon>Pseudomonadati</taxon>
        <taxon>Pseudomonadota</taxon>
        <taxon>Gammaproteobacteria</taxon>
        <taxon>Enterobacterales</taxon>
        <taxon>Enterobacteriaceae</taxon>
        <taxon>Citrobacter</taxon>
        <taxon>Citrobacter freundii complex</taxon>
    </lineage>
</organism>
<keyword evidence="3 6" id="KW-0812">Transmembrane</keyword>
<dbReference type="PANTHER" id="PTHR38459">
    <property type="entry name" value="PROPHAGE BACTOPRENOL-LINKED GLUCOSE TRANSLOCASE HOMOLOG"/>
    <property type="match status" value="1"/>
</dbReference>
<evidence type="ECO:0000256" key="2">
    <source>
        <dbReference type="ARBA" id="ARBA00009399"/>
    </source>
</evidence>
<dbReference type="RefSeq" id="WP_185654831.1">
    <property type="nucleotide sequence ID" value="NZ_JADVJT010000006.1"/>
</dbReference>
<comment type="caution">
    <text evidence="8">The sequence shown here is derived from an EMBL/GenBank/DDBJ whole genome shotgun (WGS) entry which is preliminary data.</text>
</comment>
<keyword evidence="9" id="KW-1185">Reference proteome</keyword>